<proteinExistence type="predicted"/>
<dbReference type="AlphaFoldDB" id="A0A5E4QUE5"/>
<gene>
    <name evidence="1" type="ORF">LSINAPIS_LOCUS11975</name>
</gene>
<name>A0A5E4QUE5_9NEOP</name>
<sequence length="51" mass="6414">MYNWKRTCVHRYLSLPIIFQYRQLHKFSYNCSLQLRYVSKHCLIGGYKYRH</sequence>
<evidence type="ECO:0000313" key="1">
    <source>
        <dbReference type="EMBL" id="VVD01595.1"/>
    </source>
</evidence>
<keyword evidence="2" id="KW-1185">Reference proteome</keyword>
<evidence type="ECO:0000313" key="2">
    <source>
        <dbReference type="Proteomes" id="UP000324832"/>
    </source>
</evidence>
<organism evidence="1 2">
    <name type="scientific">Leptidea sinapis</name>
    <dbReference type="NCBI Taxonomy" id="189913"/>
    <lineage>
        <taxon>Eukaryota</taxon>
        <taxon>Metazoa</taxon>
        <taxon>Ecdysozoa</taxon>
        <taxon>Arthropoda</taxon>
        <taxon>Hexapoda</taxon>
        <taxon>Insecta</taxon>
        <taxon>Pterygota</taxon>
        <taxon>Neoptera</taxon>
        <taxon>Endopterygota</taxon>
        <taxon>Lepidoptera</taxon>
        <taxon>Glossata</taxon>
        <taxon>Ditrysia</taxon>
        <taxon>Papilionoidea</taxon>
        <taxon>Pieridae</taxon>
        <taxon>Dismorphiinae</taxon>
        <taxon>Leptidea</taxon>
    </lineage>
</organism>
<dbReference type="EMBL" id="FZQP02005443">
    <property type="protein sequence ID" value="VVD01595.1"/>
    <property type="molecule type" value="Genomic_DNA"/>
</dbReference>
<protein>
    <submittedName>
        <fullName evidence="1">Uncharacterized protein</fullName>
    </submittedName>
</protein>
<dbReference type="Proteomes" id="UP000324832">
    <property type="component" value="Unassembled WGS sequence"/>
</dbReference>
<accession>A0A5E4QUE5</accession>
<reference evidence="1 2" key="1">
    <citation type="submission" date="2017-07" db="EMBL/GenBank/DDBJ databases">
        <authorList>
            <person name="Talla V."/>
            <person name="Backstrom N."/>
        </authorList>
    </citation>
    <scope>NUCLEOTIDE SEQUENCE [LARGE SCALE GENOMIC DNA]</scope>
</reference>